<evidence type="ECO:0000313" key="2">
    <source>
        <dbReference type="EMBL" id="QDV72261.1"/>
    </source>
</evidence>
<keyword evidence="3" id="KW-1185">Reference proteome</keyword>
<dbReference type="KEGG" id="bmei:Spa11_04350"/>
<dbReference type="AlphaFoldDB" id="A0A518K385"/>
<gene>
    <name evidence="2" type="primary">cutA</name>
    <name evidence="2" type="ORF">Spa11_04350</name>
</gene>
<dbReference type="Proteomes" id="UP000316426">
    <property type="component" value="Chromosome"/>
</dbReference>
<protein>
    <submittedName>
        <fullName evidence="2">Divalent-cation tolerance protein CutA</fullName>
    </submittedName>
</protein>
<dbReference type="Gene3D" id="3.30.70.120">
    <property type="match status" value="1"/>
</dbReference>
<dbReference type="InterPro" id="IPR015867">
    <property type="entry name" value="N-reg_PII/ATP_PRibTrfase_C"/>
</dbReference>
<name>A0A518K385_9BACT</name>
<dbReference type="Pfam" id="PF03091">
    <property type="entry name" value="CutA1"/>
    <property type="match status" value="1"/>
</dbReference>
<proteinExistence type="inferred from homology"/>
<evidence type="ECO:0000313" key="3">
    <source>
        <dbReference type="Proteomes" id="UP000316426"/>
    </source>
</evidence>
<dbReference type="PANTHER" id="PTHR23419">
    <property type="entry name" value="DIVALENT CATION TOLERANCE CUTA-RELATED"/>
    <property type="match status" value="1"/>
</dbReference>
<dbReference type="SUPFAM" id="SSF54913">
    <property type="entry name" value="GlnB-like"/>
    <property type="match status" value="1"/>
</dbReference>
<accession>A0A518K385</accession>
<dbReference type="InterPro" id="IPR004323">
    <property type="entry name" value="Ion_tolerance_CutA"/>
</dbReference>
<dbReference type="GO" id="GO:0010038">
    <property type="term" value="P:response to metal ion"/>
    <property type="evidence" value="ECO:0007669"/>
    <property type="project" value="InterPro"/>
</dbReference>
<dbReference type="PANTHER" id="PTHR23419:SF8">
    <property type="entry name" value="FI09726P"/>
    <property type="match status" value="1"/>
</dbReference>
<organism evidence="2 3">
    <name type="scientific">Botrimarina mediterranea</name>
    <dbReference type="NCBI Taxonomy" id="2528022"/>
    <lineage>
        <taxon>Bacteria</taxon>
        <taxon>Pseudomonadati</taxon>
        <taxon>Planctomycetota</taxon>
        <taxon>Planctomycetia</taxon>
        <taxon>Pirellulales</taxon>
        <taxon>Lacipirellulaceae</taxon>
        <taxon>Botrimarina</taxon>
    </lineage>
</organism>
<dbReference type="GO" id="GO:0005507">
    <property type="term" value="F:copper ion binding"/>
    <property type="evidence" value="ECO:0007669"/>
    <property type="project" value="TreeGrafter"/>
</dbReference>
<sequence length="104" mass="11493">MLLATTTTPDRATADAIASALVEKRLAACVQVSGPITSVYRWQGAVETSEEWLCTAKTTVERWHDLMALVQEMHPYQTPEIIATPIDQASEAYEVWVRGEVSAE</sequence>
<comment type="similarity">
    <text evidence="1">Belongs to the CutA family.</text>
</comment>
<dbReference type="RefSeq" id="WP_145106322.1">
    <property type="nucleotide sequence ID" value="NZ_CP036349.1"/>
</dbReference>
<evidence type="ECO:0000256" key="1">
    <source>
        <dbReference type="ARBA" id="ARBA00010169"/>
    </source>
</evidence>
<dbReference type="EMBL" id="CP036349">
    <property type="protein sequence ID" value="QDV72261.1"/>
    <property type="molecule type" value="Genomic_DNA"/>
</dbReference>
<reference evidence="2 3" key="1">
    <citation type="submission" date="2019-02" db="EMBL/GenBank/DDBJ databases">
        <title>Deep-cultivation of Planctomycetes and their phenomic and genomic characterization uncovers novel biology.</title>
        <authorList>
            <person name="Wiegand S."/>
            <person name="Jogler M."/>
            <person name="Boedeker C."/>
            <person name="Pinto D."/>
            <person name="Vollmers J."/>
            <person name="Rivas-Marin E."/>
            <person name="Kohn T."/>
            <person name="Peeters S.H."/>
            <person name="Heuer A."/>
            <person name="Rast P."/>
            <person name="Oberbeckmann S."/>
            <person name="Bunk B."/>
            <person name="Jeske O."/>
            <person name="Meyerdierks A."/>
            <person name="Storesund J.E."/>
            <person name="Kallscheuer N."/>
            <person name="Luecker S."/>
            <person name="Lage O.M."/>
            <person name="Pohl T."/>
            <person name="Merkel B.J."/>
            <person name="Hornburger P."/>
            <person name="Mueller R.-W."/>
            <person name="Bruemmer F."/>
            <person name="Labrenz M."/>
            <person name="Spormann A.M."/>
            <person name="Op den Camp H."/>
            <person name="Overmann J."/>
            <person name="Amann R."/>
            <person name="Jetten M.S.M."/>
            <person name="Mascher T."/>
            <person name="Medema M.H."/>
            <person name="Devos D.P."/>
            <person name="Kaster A.-K."/>
            <person name="Ovreas L."/>
            <person name="Rohde M."/>
            <person name="Galperin M.Y."/>
            <person name="Jogler C."/>
        </authorList>
    </citation>
    <scope>NUCLEOTIDE SEQUENCE [LARGE SCALE GENOMIC DNA]</scope>
    <source>
        <strain evidence="2 3">Spa11</strain>
    </source>
</reference>
<dbReference type="InterPro" id="IPR011322">
    <property type="entry name" value="N-reg_PII-like_a/b"/>
</dbReference>